<name>A0A9Q0M1K1_BLOTA</name>
<dbReference type="InterPro" id="IPR016024">
    <property type="entry name" value="ARM-type_fold"/>
</dbReference>
<dbReference type="Proteomes" id="UP001142055">
    <property type="component" value="Chromosome 3"/>
</dbReference>
<organism evidence="12 13">
    <name type="scientific">Blomia tropicalis</name>
    <name type="common">Mite</name>
    <dbReference type="NCBI Taxonomy" id="40697"/>
    <lineage>
        <taxon>Eukaryota</taxon>
        <taxon>Metazoa</taxon>
        <taxon>Ecdysozoa</taxon>
        <taxon>Arthropoda</taxon>
        <taxon>Chelicerata</taxon>
        <taxon>Arachnida</taxon>
        <taxon>Acari</taxon>
        <taxon>Acariformes</taxon>
        <taxon>Sarcoptiformes</taxon>
        <taxon>Astigmata</taxon>
        <taxon>Glycyphagoidea</taxon>
        <taxon>Echimyopodidae</taxon>
        <taxon>Blomia</taxon>
    </lineage>
</organism>
<evidence type="ECO:0000256" key="4">
    <source>
        <dbReference type="ARBA" id="ARBA00022490"/>
    </source>
</evidence>
<dbReference type="OMA" id="ECTQLVP"/>
<evidence type="ECO:0000259" key="9">
    <source>
        <dbReference type="Pfam" id="PF11919"/>
    </source>
</evidence>
<proteinExistence type="inferred from homology"/>
<dbReference type="Pfam" id="PF16507">
    <property type="entry name" value="HEAT_PSME4_mid"/>
    <property type="match status" value="1"/>
</dbReference>
<dbReference type="PANTHER" id="PTHR32170:SF3">
    <property type="entry name" value="PROTEASOME ACTIVATOR COMPLEX SUBUNIT 4"/>
    <property type="match status" value="1"/>
</dbReference>
<comment type="similarity">
    <text evidence="3">Belongs to the BLM10 family.</text>
</comment>
<dbReference type="InterPro" id="IPR011989">
    <property type="entry name" value="ARM-like"/>
</dbReference>
<dbReference type="Pfam" id="PF11919">
    <property type="entry name" value="PSME4_C"/>
    <property type="match status" value="1"/>
</dbReference>
<protein>
    <recommendedName>
        <fullName evidence="14">Proteasome activator complex subunit 4</fullName>
    </recommendedName>
</protein>
<dbReference type="GO" id="GO:0016504">
    <property type="term" value="F:peptidase activator activity"/>
    <property type="evidence" value="ECO:0007669"/>
    <property type="project" value="InterPro"/>
</dbReference>
<dbReference type="InterPro" id="IPR055455">
    <property type="entry name" value="HEAT_PSME4"/>
</dbReference>
<evidence type="ECO:0000256" key="7">
    <source>
        <dbReference type="ARBA" id="ARBA00023204"/>
    </source>
</evidence>
<keyword evidence="4" id="KW-0963">Cytoplasm</keyword>
<dbReference type="Pfam" id="PF23096">
    <property type="entry name" value="HEAT_PSME4"/>
    <property type="match status" value="1"/>
</dbReference>
<dbReference type="InterPro" id="IPR032430">
    <property type="entry name" value="Blm10_mid"/>
</dbReference>
<feature type="domain" description="Proteasome activator Blm10 middle HEAT repeats region" evidence="10">
    <location>
        <begin position="332"/>
        <end position="772"/>
    </location>
</feature>
<dbReference type="GO" id="GO:0005634">
    <property type="term" value="C:nucleus"/>
    <property type="evidence" value="ECO:0007669"/>
    <property type="project" value="TreeGrafter"/>
</dbReference>
<feature type="domain" description="Proteasome activator complex subunit 4 C-terminal" evidence="9">
    <location>
        <begin position="1680"/>
        <end position="1764"/>
    </location>
</feature>
<evidence type="ECO:0000259" key="10">
    <source>
        <dbReference type="Pfam" id="PF16507"/>
    </source>
</evidence>
<dbReference type="PANTHER" id="PTHR32170">
    <property type="entry name" value="PROTEASOME ACTIVATOR COMPLEX SUBUNIT 4"/>
    <property type="match status" value="1"/>
</dbReference>
<dbReference type="InterPro" id="IPR035309">
    <property type="entry name" value="PSME4"/>
</dbReference>
<dbReference type="GO" id="GO:0006281">
    <property type="term" value="P:DNA repair"/>
    <property type="evidence" value="ECO:0007669"/>
    <property type="project" value="UniProtKB-KW"/>
</dbReference>
<accession>A0A9Q0M1K1</accession>
<sequence length="1764" mass="207978">MDVPDDPKTNLEQMDCDELKLQKTNKLQNCLPYNDNLIRVRDSYLNNLKSNLSQVVLSQDDTFIQWIKVFNEYLNMFDLAFTKHDHVMFIKIFLQVIDSIEDDFVLIHKLVRLTNYLLKRSYLLSRDDLQIDWRILFRLMEKTYSSSYYYAKLIHLPHNLLTDAVSLVINSNVYFSKESTAEMLSDWKQYYCIYSNEFTQYIQYSSLFFPTLLPPGEHEFGFKLWFNDFFKLWISYPTSSKELQQDFVSLFSYLSCDACGFIDWDQYLPLIFQRFLKFFANNSHSNSRQIQGYTKWIVYMISPKSRCLEYLKQFFRQRSINMCMNLSNSDSFRSVITSIVDTFLNRLCQERYKKNWYKFTPNEQMLTDDDVRQFASIIVEIYEKVNLNEFDVKNLYKFSLISSEILAERVIVKLDQAYEQISEPSRLVSALQLFSISLYPILNNPKINSQYRLQIIPILNSLVNSINTNDHMLCFIQMFSIHSIVTLDIPLDDCSYLLEDNGDLVLNEFETQMLMDSRQLEDFAIQFINCCFTIIESNNEDMFKLSKGGLTMKLLLWKTLANVLKNSSIKGQKLICDKLFSYVTSHIFENEECCKIITKLIGACFSVNPEYSMERLFPVVSKNIKSIIENKNEFKEICKSELLYNLHLLNACFVIDGKVLIKYQSVIVDLLKHIFNVEFEDYFILLNQVLCNLFIYLTRTFLLNAGKSTRCFDGQKEKCSFDQFMNWPKITDVKNLQLEWHVPNEDELNFARLLFRTFIKENLEKLEEWTENRLELTKYQLMKSLYIIVSFRGFMYSLPNFDSNSIMPSYLEEDIFAMDITDGCPMFRDQLLKLLVKMKPRLEEMPDTVDLLILLIQTVDFLLFPFDSIKLNSYFNYKSIYQPISKENRFPASIQESRAKLYNMKLVSTLKSISDSNFTDSHILAVDLLLQLSTCSCSKIRKYAQSVFEKIYRKFPNLNSLCKSIVPKLVENLRNIENYDALKGTIFILTGRFTDNMMFHSPLDQLVQLWPAVIKANFAEKSKLATTFNKSRFDIFSSLYTTIPIKRKHMSSDIKPIFQQAQFNFPSEAQVELIEKQISNENQTNEQLYNKLIHELVQTLREEKLHWLFYNFGVFCLDLLIRYDMEPNEELIDFFLDNFIHESLDIRTTSAKGLKKILYLIRPKKESLKIDFDSIKYNTLNQNYLENDQTHGSAMFHDKVHAGYYPMSYNAKRRPIETTIIKNESIRNRFCDESYLDKVVELYSVESSKSVNSYFVKIWKYLFQTYGLFNDDLIYPRIEKLLKVDKHCCDKLAIEIMIGINRAIPWFNRIEMSKFKSFLIETIFGKYFSRFNSESYDLWARFISSFFTERDLRRSLWVFEHIMFDNLFLETTSPYYQFAFVLQLLPAMENNWKFGQISKNALSLIEQNLDHPYQNVRFALGEFLAFIFFNRVEIDPAINGFSKQIIEPNRLEFIERIVQKLNQEMGPLFVNQNSQMASTMAATKSNIFDLETSNGKKLNHLIETITRWISRSVKTKTATNIEDFVLLVPYLCLVHTNNKEVNEGAEKCLTNIASQTYQLEQIEPIISILIKVANNWNWHTRKRVISFLSQFAYNNIFILSSESKHMDLILQIIVDILEDEVLEVRSSAFVTLSTILIWNSLESKRKQLLIDQFKRKSTHKIRKILTSDGERINDQADIRIRHGGILGLCSFIYAHPDDLPDYLKEILLTLTQHQSDPQPILKSITLTLNWFKQTHQKNWLEYKQKFSSDELLELNNIISPSYYA</sequence>
<comment type="subcellular location">
    <subcellularLocation>
        <location evidence="2">Cytoplasm</location>
    </subcellularLocation>
    <subcellularLocation>
        <location evidence="1">Nucleus speckle</location>
    </subcellularLocation>
</comment>
<feature type="domain" description="Proteasome activator complex subunit 4-like HEAT repeat-like" evidence="11">
    <location>
        <begin position="1211"/>
        <end position="1385"/>
    </location>
</feature>
<comment type="caution">
    <text evidence="12">The sequence shown here is derived from an EMBL/GenBank/DDBJ whole genome shotgun (WGS) entry which is preliminary data.</text>
</comment>
<reference evidence="12" key="1">
    <citation type="submission" date="2022-12" db="EMBL/GenBank/DDBJ databases">
        <title>Genome assemblies of Blomia tropicalis.</title>
        <authorList>
            <person name="Cui Y."/>
        </authorList>
    </citation>
    <scope>NUCLEOTIDE SEQUENCE</scope>
    <source>
        <tissue evidence="12">Adult mites</tissue>
    </source>
</reference>
<evidence type="ECO:0000256" key="8">
    <source>
        <dbReference type="ARBA" id="ARBA00023242"/>
    </source>
</evidence>
<dbReference type="EMBL" id="JAPWDV010000003">
    <property type="protein sequence ID" value="KAJ6217204.1"/>
    <property type="molecule type" value="Genomic_DNA"/>
</dbReference>
<keyword evidence="7" id="KW-0234">DNA repair</keyword>
<keyword evidence="13" id="KW-1185">Reference proteome</keyword>
<evidence type="ECO:0000256" key="5">
    <source>
        <dbReference type="ARBA" id="ARBA00022737"/>
    </source>
</evidence>
<keyword evidence="6" id="KW-0227">DNA damage</keyword>
<keyword evidence="8" id="KW-0539">Nucleus</keyword>
<evidence type="ECO:0000256" key="3">
    <source>
        <dbReference type="ARBA" id="ARBA00005739"/>
    </source>
</evidence>
<dbReference type="SUPFAM" id="SSF48371">
    <property type="entry name" value="ARM repeat"/>
    <property type="match status" value="2"/>
</dbReference>
<evidence type="ECO:0000259" key="11">
    <source>
        <dbReference type="Pfam" id="PF23096"/>
    </source>
</evidence>
<evidence type="ECO:0000256" key="2">
    <source>
        <dbReference type="ARBA" id="ARBA00004496"/>
    </source>
</evidence>
<evidence type="ECO:0000313" key="13">
    <source>
        <dbReference type="Proteomes" id="UP001142055"/>
    </source>
</evidence>
<evidence type="ECO:0000256" key="1">
    <source>
        <dbReference type="ARBA" id="ARBA00004324"/>
    </source>
</evidence>
<dbReference type="GO" id="GO:0010499">
    <property type="term" value="P:proteasomal ubiquitin-independent protein catabolic process"/>
    <property type="evidence" value="ECO:0007669"/>
    <property type="project" value="TreeGrafter"/>
</dbReference>
<dbReference type="GO" id="GO:0005829">
    <property type="term" value="C:cytosol"/>
    <property type="evidence" value="ECO:0007669"/>
    <property type="project" value="TreeGrafter"/>
</dbReference>
<evidence type="ECO:0000313" key="12">
    <source>
        <dbReference type="EMBL" id="KAJ6217204.1"/>
    </source>
</evidence>
<dbReference type="InterPro" id="IPR021843">
    <property type="entry name" value="PSME4_C"/>
</dbReference>
<evidence type="ECO:0000256" key="6">
    <source>
        <dbReference type="ARBA" id="ARBA00022763"/>
    </source>
</evidence>
<keyword evidence="5" id="KW-0677">Repeat</keyword>
<dbReference type="GO" id="GO:0070628">
    <property type="term" value="F:proteasome binding"/>
    <property type="evidence" value="ECO:0007669"/>
    <property type="project" value="InterPro"/>
</dbReference>
<dbReference type="Gene3D" id="1.25.10.10">
    <property type="entry name" value="Leucine-rich Repeat Variant"/>
    <property type="match status" value="1"/>
</dbReference>
<gene>
    <name evidence="12" type="ORF">RDWZM_008361</name>
</gene>
<evidence type="ECO:0008006" key="14">
    <source>
        <dbReference type="Google" id="ProtNLM"/>
    </source>
</evidence>